<dbReference type="Proteomes" id="UP001420932">
    <property type="component" value="Unassembled WGS sequence"/>
</dbReference>
<organism evidence="1 2">
    <name type="scientific">Stephania yunnanensis</name>
    <dbReference type="NCBI Taxonomy" id="152371"/>
    <lineage>
        <taxon>Eukaryota</taxon>
        <taxon>Viridiplantae</taxon>
        <taxon>Streptophyta</taxon>
        <taxon>Embryophyta</taxon>
        <taxon>Tracheophyta</taxon>
        <taxon>Spermatophyta</taxon>
        <taxon>Magnoliopsida</taxon>
        <taxon>Ranunculales</taxon>
        <taxon>Menispermaceae</taxon>
        <taxon>Menispermoideae</taxon>
        <taxon>Cissampelideae</taxon>
        <taxon>Stephania</taxon>
    </lineage>
</organism>
<sequence length="50" mass="5864">MRNDYVKWNYRFGRLARSVSLSRGGDSLEIFCKPILMFGVSFVMKYLPIT</sequence>
<name>A0AAP0Q1A0_9MAGN</name>
<protein>
    <submittedName>
        <fullName evidence="1">Uncharacterized protein</fullName>
    </submittedName>
</protein>
<reference evidence="1 2" key="1">
    <citation type="submission" date="2024-01" db="EMBL/GenBank/DDBJ databases">
        <title>Genome assemblies of Stephania.</title>
        <authorList>
            <person name="Yang L."/>
        </authorList>
    </citation>
    <scope>NUCLEOTIDE SEQUENCE [LARGE SCALE GENOMIC DNA]</scope>
    <source>
        <strain evidence="1">YNDBR</strain>
        <tissue evidence="1">Leaf</tissue>
    </source>
</reference>
<proteinExistence type="predicted"/>
<evidence type="ECO:0000313" key="2">
    <source>
        <dbReference type="Proteomes" id="UP001420932"/>
    </source>
</evidence>
<comment type="caution">
    <text evidence="1">The sequence shown here is derived from an EMBL/GenBank/DDBJ whole genome shotgun (WGS) entry which is preliminary data.</text>
</comment>
<dbReference type="AlphaFoldDB" id="A0AAP0Q1A0"/>
<keyword evidence="2" id="KW-1185">Reference proteome</keyword>
<accession>A0AAP0Q1A0</accession>
<evidence type="ECO:0000313" key="1">
    <source>
        <dbReference type="EMBL" id="KAK9163360.1"/>
    </source>
</evidence>
<gene>
    <name evidence="1" type="ORF">Syun_004262</name>
</gene>
<dbReference type="EMBL" id="JBBNAF010000002">
    <property type="protein sequence ID" value="KAK9163360.1"/>
    <property type="molecule type" value="Genomic_DNA"/>
</dbReference>